<evidence type="ECO:0000256" key="3">
    <source>
        <dbReference type="ARBA" id="ARBA00005227"/>
    </source>
</evidence>
<keyword evidence="5 11" id="KW-0732">Signal</keyword>
<organism evidence="12 13">
    <name type="scientific">Mucuna pruriens</name>
    <name type="common">Velvet bean</name>
    <name type="synonym">Dolichos pruriens</name>
    <dbReference type="NCBI Taxonomy" id="157652"/>
    <lineage>
        <taxon>Eukaryota</taxon>
        <taxon>Viridiplantae</taxon>
        <taxon>Streptophyta</taxon>
        <taxon>Embryophyta</taxon>
        <taxon>Tracheophyta</taxon>
        <taxon>Spermatophyta</taxon>
        <taxon>Magnoliopsida</taxon>
        <taxon>eudicotyledons</taxon>
        <taxon>Gunneridae</taxon>
        <taxon>Pentapetalae</taxon>
        <taxon>rosids</taxon>
        <taxon>fabids</taxon>
        <taxon>Fabales</taxon>
        <taxon>Fabaceae</taxon>
        <taxon>Papilionoideae</taxon>
        <taxon>50 kb inversion clade</taxon>
        <taxon>NPAAA clade</taxon>
        <taxon>indigoferoid/millettioid clade</taxon>
        <taxon>Phaseoleae</taxon>
        <taxon>Mucuna</taxon>
    </lineage>
</organism>
<feature type="transmembrane region" description="Helical" evidence="10">
    <location>
        <begin position="538"/>
        <end position="557"/>
    </location>
</feature>
<proteinExistence type="inferred from homology"/>
<evidence type="ECO:0000256" key="1">
    <source>
        <dbReference type="ARBA" id="ARBA00004337"/>
    </source>
</evidence>
<dbReference type="GO" id="GO:0000139">
    <property type="term" value="C:Golgi membrane"/>
    <property type="evidence" value="ECO:0007669"/>
    <property type="project" value="UniProtKB-SubCell"/>
</dbReference>
<evidence type="ECO:0000256" key="11">
    <source>
        <dbReference type="SAM" id="SignalP"/>
    </source>
</evidence>
<accession>A0A371FKW4</accession>
<dbReference type="Pfam" id="PF02990">
    <property type="entry name" value="EMP70"/>
    <property type="match status" value="1"/>
</dbReference>
<feature type="transmembrane region" description="Helical" evidence="10">
    <location>
        <begin position="460"/>
        <end position="482"/>
    </location>
</feature>
<feature type="transmembrane region" description="Helical" evidence="10">
    <location>
        <begin position="377"/>
        <end position="402"/>
    </location>
</feature>
<evidence type="ECO:0000256" key="10">
    <source>
        <dbReference type="RuleBase" id="RU363079"/>
    </source>
</evidence>
<dbReference type="OrthoDB" id="1666796at2759"/>
<comment type="caution">
    <text evidence="12">The sequence shown here is derived from an EMBL/GenBank/DDBJ whole genome shotgun (WGS) entry which is preliminary data.</text>
</comment>
<keyword evidence="13" id="KW-1185">Reference proteome</keyword>
<feature type="transmembrane region" description="Helical" evidence="10">
    <location>
        <begin position="414"/>
        <end position="439"/>
    </location>
</feature>
<evidence type="ECO:0000256" key="2">
    <source>
        <dbReference type="ARBA" id="ARBA00004653"/>
    </source>
</evidence>
<evidence type="ECO:0000256" key="9">
    <source>
        <dbReference type="ARBA" id="ARBA00023136"/>
    </source>
</evidence>
<evidence type="ECO:0000256" key="6">
    <source>
        <dbReference type="ARBA" id="ARBA00022753"/>
    </source>
</evidence>
<comment type="similarity">
    <text evidence="3 10">Belongs to the nonaspanin (TM9SF) (TC 9.A.2) family.</text>
</comment>
<dbReference type="Proteomes" id="UP000257109">
    <property type="component" value="Unassembled WGS sequence"/>
</dbReference>
<sequence length="631" mass="71618">HLTEGVRKALHLASTSPPASMAEPHHLILLLLLCATFQSSSPSPFDHFFDVGDVVPFFVNKVGPFNNPSETYEYYDLPFCTPDPIVRKKESLGEVLNGDRLSNALYEFKFREEKIGETLCQKKLTIDQVAILKQAINRDFYFQFYLDDLPFWGFIGKLEEDRWTPGGGGPNYYLFTHVQFDVLYNGNQIVQVNAFGDPNRAVDVTKDVGVDVKFTYSVTWNATKARFENRMDRYSRASFMPVLRQVHSFSLVNSFAIILLLVGLLAVFYMRHLRNDLKKYSNANEEDKEVGWKSLHGDVFRPPPNSSLLFAVVGTGTQLLILLCVLMFLALIGTLYPYNRGGLLNWLVLLYALSSVFAGYTAASFHGQFSENGWERVVSLAGILYTGPVFVAASILNIVAISYRATTGLPLGSIIVILALFTFLAIPLLAFGGVIGYRFRSKFQSPSATKRHPRDIQQLAWYRGTPFLMFIGGLVPFSAIVLQLHQVYASMWGYKIYTLPSILFATFIPVIVIIALVSIGLTYIQLSVEDHEWWWRSVLCGGSTAIFMFGYCIYFYVRSNMSGFLQLSFFIGYNACLCYAFFLIFGAISFRVSLLFVRLIYHNVKREQCILYFIFLNSMTTHFERGFLVKR</sequence>
<comment type="subcellular location">
    <subcellularLocation>
        <location evidence="1">Endosome membrane</location>
        <topology evidence="1">Multi-pass membrane protein</topology>
    </subcellularLocation>
    <subcellularLocation>
        <location evidence="2">Golgi apparatus membrane</location>
        <topology evidence="2">Multi-pass membrane protein</topology>
    </subcellularLocation>
</comment>
<feature type="transmembrane region" description="Helical" evidence="10">
    <location>
        <begin position="249"/>
        <end position="270"/>
    </location>
</feature>
<evidence type="ECO:0000256" key="5">
    <source>
        <dbReference type="ARBA" id="ARBA00022729"/>
    </source>
</evidence>
<dbReference type="GO" id="GO:0010008">
    <property type="term" value="C:endosome membrane"/>
    <property type="evidence" value="ECO:0007669"/>
    <property type="project" value="UniProtKB-SubCell"/>
</dbReference>
<keyword evidence="4 10" id="KW-0812">Transmembrane</keyword>
<evidence type="ECO:0000256" key="4">
    <source>
        <dbReference type="ARBA" id="ARBA00022692"/>
    </source>
</evidence>
<feature type="transmembrane region" description="Helical" evidence="10">
    <location>
        <begin position="502"/>
        <end position="526"/>
    </location>
</feature>
<dbReference type="GO" id="GO:0072657">
    <property type="term" value="P:protein localization to membrane"/>
    <property type="evidence" value="ECO:0007669"/>
    <property type="project" value="TreeGrafter"/>
</dbReference>
<dbReference type="PANTHER" id="PTHR10766">
    <property type="entry name" value="TRANSMEMBRANE 9 SUPERFAMILY PROTEIN"/>
    <property type="match status" value="1"/>
</dbReference>
<evidence type="ECO:0000256" key="8">
    <source>
        <dbReference type="ARBA" id="ARBA00023034"/>
    </source>
</evidence>
<evidence type="ECO:0000313" key="12">
    <source>
        <dbReference type="EMBL" id="RDX78957.1"/>
    </source>
</evidence>
<evidence type="ECO:0000256" key="7">
    <source>
        <dbReference type="ARBA" id="ARBA00022989"/>
    </source>
</evidence>
<dbReference type="InterPro" id="IPR004240">
    <property type="entry name" value="EMP70"/>
</dbReference>
<feature type="non-terminal residue" evidence="12">
    <location>
        <position position="1"/>
    </location>
</feature>
<keyword evidence="9 10" id="KW-0472">Membrane</keyword>
<reference evidence="12" key="1">
    <citation type="submission" date="2018-05" db="EMBL/GenBank/DDBJ databases">
        <title>Draft genome of Mucuna pruriens seed.</title>
        <authorList>
            <person name="Nnadi N.E."/>
            <person name="Vos R."/>
            <person name="Hasami M.H."/>
            <person name="Devisetty U.K."/>
            <person name="Aguiy J.C."/>
        </authorList>
    </citation>
    <scope>NUCLEOTIDE SEQUENCE [LARGE SCALE GENOMIC DNA]</scope>
    <source>
        <strain evidence="12">JCA_2017</strain>
    </source>
</reference>
<feature type="transmembrane region" description="Helical" evidence="10">
    <location>
        <begin position="308"/>
        <end position="332"/>
    </location>
</feature>
<keyword evidence="8" id="KW-0333">Golgi apparatus</keyword>
<keyword evidence="6" id="KW-0967">Endosome</keyword>
<gene>
    <name evidence="12" type="primary">TMN5</name>
    <name evidence="12" type="ORF">CR513_40678</name>
</gene>
<feature type="transmembrane region" description="Helical" evidence="10">
    <location>
        <begin position="344"/>
        <end position="365"/>
    </location>
</feature>
<dbReference type="AlphaFoldDB" id="A0A371FKW4"/>
<dbReference type="EMBL" id="QJKJ01008686">
    <property type="protein sequence ID" value="RDX78957.1"/>
    <property type="molecule type" value="Genomic_DNA"/>
</dbReference>
<feature type="signal peptide" evidence="11">
    <location>
        <begin position="1"/>
        <end position="42"/>
    </location>
</feature>
<feature type="transmembrane region" description="Helical" evidence="10">
    <location>
        <begin position="569"/>
        <end position="597"/>
    </location>
</feature>
<feature type="chain" id="PRO_5016678977" description="Transmembrane 9 superfamily member" evidence="11">
    <location>
        <begin position="43"/>
        <end position="631"/>
    </location>
</feature>
<protein>
    <recommendedName>
        <fullName evidence="10">Transmembrane 9 superfamily member</fullName>
    </recommendedName>
</protein>
<keyword evidence="7 10" id="KW-1133">Transmembrane helix</keyword>
<evidence type="ECO:0000313" key="13">
    <source>
        <dbReference type="Proteomes" id="UP000257109"/>
    </source>
</evidence>
<name>A0A371FKW4_MUCPR</name>
<dbReference type="PANTHER" id="PTHR10766:SF119">
    <property type="entry name" value="TRANSMEMBRANE 9 SUPERFAMILY MEMBER 5"/>
    <property type="match status" value="1"/>
</dbReference>
<dbReference type="STRING" id="157652.A0A371FKW4"/>